<keyword evidence="2 3" id="KW-0802">TPR repeat</keyword>
<keyword evidence="5" id="KW-1185">Reference proteome</keyword>
<organism evidence="4 5">
    <name type="scientific">Arachis hypogaea</name>
    <name type="common">Peanut</name>
    <dbReference type="NCBI Taxonomy" id="3818"/>
    <lineage>
        <taxon>Eukaryota</taxon>
        <taxon>Viridiplantae</taxon>
        <taxon>Streptophyta</taxon>
        <taxon>Embryophyta</taxon>
        <taxon>Tracheophyta</taxon>
        <taxon>Spermatophyta</taxon>
        <taxon>Magnoliopsida</taxon>
        <taxon>eudicotyledons</taxon>
        <taxon>Gunneridae</taxon>
        <taxon>Pentapetalae</taxon>
        <taxon>rosids</taxon>
        <taxon>fabids</taxon>
        <taxon>Fabales</taxon>
        <taxon>Fabaceae</taxon>
        <taxon>Papilionoideae</taxon>
        <taxon>50 kb inversion clade</taxon>
        <taxon>dalbergioids sensu lato</taxon>
        <taxon>Dalbergieae</taxon>
        <taxon>Pterocarpus clade</taxon>
        <taxon>Arachis</taxon>
    </lineage>
</organism>
<comment type="caution">
    <text evidence="4">The sequence shown here is derived from an EMBL/GenBank/DDBJ whole genome shotgun (WGS) entry which is preliminary data.</text>
</comment>
<dbReference type="SUPFAM" id="SSF48452">
    <property type="entry name" value="TPR-like"/>
    <property type="match status" value="1"/>
</dbReference>
<keyword evidence="1" id="KW-0677">Repeat</keyword>
<proteinExistence type="predicted"/>
<dbReference type="Gene3D" id="1.25.40.10">
    <property type="entry name" value="Tetratricopeptide repeat domain"/>
    <property type="match status" value="1"/>
</dbReference>
<name>A0A445D1Q8_ARAHY</name>
<evidence type="ECO:0000313" key="5">
    <source>
        <dbReference type="Proteomes" id="UP000289738"/>
    </source>
</evidence>
<dbReference type="AlphaFoldDB" id="A0A445D1Q8"/>
<sequence>MSQGNQAYKDKQWQKAIGFYSEAIKLSSDNATYYSNRAQAYLELGSYLQAESDCTKAISLDKKNVKAYFRRGRAREMLGYYTDAIDDFQHALVLEPTNKMASSAAERLRKLFQ</sequence>
<dbReference type="SMART" id="SM00028">
    <property type="entry name" value="TPR"/>
    <property type="match status" value="3"/>
</dbReference>
<reference evidence="4 5" key="1">
    <citation type="submission" date="2019-01" db="EMBL/GenBank/DDBJ databases">
        <title>Sequencing of cultivated peanut Arachis hypogaea provides insights into genome evolution and oil improvement.</title>
        <authorList>
            <person name="Chen X."/>
        </authorList>
    </citation>
    <scope>NUCLEOTIDE SEQUENCE [LARGE SCALE GENOMIC DNA]</scope>
    <source>
        <strain evidence="5">cv. Fuhuasheng</strain>
        <tissue evidence="4">Leaves</tissue>
    </source>
</reference>
<protein>
    <submittedName>
        <fullName evidence="4">Uncharacterized protein</fullName>
    </submittedName>
</protein>
<dbReference type="PANTHER" id="PTHR46310">
    <property type="entry name" value="AMIDASE 1"/>
    <property type="match status" value="1"/>
</dbReference>
<accession>A0A445D1Q8</accession>
<evidence type="ECO:0000256" key="2">
    <source>
        <dbReference type="ARBA" id="ARBA00022803"/>
    </source>
</evidence>
<dbReference type="InterPro" id="IPR019734">
    <property type="entry name" value="TPR_rpt"/>
</dbReference>
<evidence type="ECO:0000256" key="3">
    <source>
        <dbReference type="PROSITE-ProRule" id="PRU00339"/>
    </source>
</evidence>
<feature type="repeat" description="TPR" evidence="3">
    <location>
        <begin position="31"/>
        <end position="64"/>
    </location>
</feature>
<dbReference type="EMBL" id="SDMP01000005">
    <property type="protein sequence ID" value="RYR57122.1"/>
    <property type="molecule type" value="Genomic_DNA"/>
</dbReference>
<dbReference type="PANTHER" id="PTHR46310:SF5">
    <property type="entry name" value="OUTER ENVELOPE PROTEIN 64, CHLOROPLASTIC"/>
    <property type="match status" value="1"/>
</dbReference>
<gene>
    <name evidence="4" type="ORF">Ahy_A05g022854</name>
</gene>
<dbReference type="InterPro" id="IPR013105">
    <property type="entry name" value="TPR_2"/>
</dbReference>
<dbReference type="Proteomes" id="UP000289738">
    <property type="component" value="Chromosome A05"/>
</dbReference>
<feature type="repeat" description="TPR" evidence="3">
    <location>
        <begin position="65"/>
        <end position="98"/>
    </location>
</feature>
<evidence type="ECO:0000313" key="4">
    <source>
        <dbReference type="EMBL" id="RYR57122.1"/>
    </source>
</evidence>
<dbReference type="PROSITE" id="PS50005">
    <property type="entry name" value="TPR"/>
    <property type="match status" value="2"/>
</dbReference>
<dbReference type="Pfam" id="PF13414">
    <property type="entry name" value="TPR_11"/>
    <property type="match status" value="1"/>
</dbReference>
<dbReference type="Pfam" id="PF07719">
    <property type="entry name" value="TPR_2"/>
    <property type="match status" value="1"/>
</dbReference>
<evidence type="ECO:0000256" key="1">
    <source>
        <dbReference type="ARBA" id="ARBA00022737"/>
    </source>
</evidence>
<dbReference type="InterPro" id="IPR011990">
    <property type="entry name" value="TPR-like_helical_dom_sf"/>
</dbReference>